<evidence type="ECO:0008006" key="11">
    <source>
        <dbReference type="Google" id="ProtNLM"/>
    </source>
</evidence>
<dbReference type="InterPro" id="IPR015819">
    <property type="entry name" value="Lipid_transp_b-sht_shell"/>
</dbReference>
<evidence type="ECO:0000256" key="3">
    <source>
        <dbReference type="ARBA" id="ARBA00023157"/>
    </source>
</evidence>
<evidence type="ECO:0000256" key="1">
    <source>
        <dbReference type="ARBA" id="ARBA00022729"/>
    </source>
</evidence>
<reference evidence="9" key="1">
    <citation type="submission" date="2023-07" db="EMBL/GenBank/DDBJ databases">
        <title>Chromosome-level genome assembly of Artemia franciscana.</title>
        <authorList>
            <person name="Jo E."/>
        </authorList>
    </citation>
    <scope>NUCLEOTIDE SEQUENCE</scope>
    <source>
        <tissue evidence="9">Whole body</tissue>
    </source>
</reference>
<dbReference type="InterPro" id="IPR015255">
    <property type="entry name" value="Vitellinogen_open_b-sht"/>
</dbReference>
<dbReference type="InterPro" id="IPR011030">
    <property type="entry name" value="Lipovitellin_superhlx_dom"/>
</dbReference>
<evidence type="ECO:0000259" key="8">
    <source>
        <dbReference type="PROSITE" id="PS51233"/>
    </source>
</evidence>
<evidence type="ECO:0000259" key="7">
    <source>
        <dbReference type="PROSITE" id="PS51211"/>
    </source>
</evidence>
<dbReference type="SUPFAM" id="SSF48431">
    <property type="entry name" value="Lipovitellin-phosvitin complex, superhelical domain"/>
    <property type="match status" value="1"/>
</dbReference>
<dbReference type="Gene3D" id="2.30.230.10">
    <property type="entry name" value="Lipovitellin, beta-sheet shell regions, chain A"/>
    <property type="match status" value="1"/>
</dbReference>
<dbReference type="SMART" id="SM00638">
    <property type="entry name" value="LPD_N"/>
    <property type="match status" value="1"/>
</dbReference>
<organism evidence="9 10">
    <name type="scientific">Artemia franciscana</name>
    <name type="common">Brine shrimp</name>
    <name type="synonym">Artemia sanfranciscana</name>
    <dbReference type="NCBI Taxonomy" id="6661"/>
    <lineage>
        <taxon>Eukaryota</taxon>
        <taxon>Metazoa</taxon>
        <taxon>Ecdysozoa</taxon>
        <taxon>Arthropoda</taxon>
        <taxon>Crustacea</taxon>
        <taxon>Branchiopoda</taxon>
        <taxon>Anostraca</taxon>
        <taxon>Artemiidae</taxon>
        <taxon>Artemia</taxon>
    </lineage>
</organism>
<keyword evidence="3" id="KW-1015">Disulfide bond</keyword>
<gene>
    <name evidence="9" type="ORF">QYM36_010000</name>
</gene>
<keyword evidence="6" id="KW-0472">Membrane</keyword>
<dbReference type="EMBL" id="JAVRJZ010000012">
    <property type="protein sequence ID" value="KAK2715200.1"/>
    <property type="molecule type" value="Genomic_DNA"/>
</dbReference>
<dbReference type="GO" id="GO:0045735">
    <property type="term" value="F:nutrient reservoir activity"/>
    <property type="evidence" value="ECO:0007669"/>
    <property type="project" value="UniProtKB-KW"/>
</dbReference>
<keyword evidence="6" id="KW-1133">Transmembrane helix</keyword>
<accession>A0AA88LBD8</accession>
<evidence type="ECO:0000256" key="5">
    <source>
        <dbReference type="PROSITE-ProRule" id="PRU00557"/>
    </source>
</evidence>
<evidence type="ECO:0000256" key="4">
    <source>
        <dbReference type="ARBA" id="ARBA00023180"/>
    </source>
</evidence>
<evidence type="ECO:0000313" key="10">
    <source>
        <dbReference type="Proteomes" id="UP001187531"/>
    </source>
</evidence>
<feature type="transmembrane region" description="Helical" evidence="6">
    <location>
        <begin position="31"/>
        <end position="48"/>
    </location>
</feature>
<dbReference type="InterPro" id="IPR001747">
    <property type="entry name" value="Vitellogenin_N"/>
</dbReference>
<evidence type="ECO:0000313" key="9">
    <source>
        <dbReference type="EMBL" id="KAK2715200.1"/>
    </source>
</evidence>
<keyword evidence="6" id="KW-0812">Transmembrane</keyword>
<dbReference type="Gene3D" id="1.25.10.20">
    <property type="entry name" value="Vitellinogen, superhelical"/>
    <property type="match status" value="1"/>
</dbReference>
<feature type="domain" description="VWFD" evidence="8">
    <location>
        <begin position="1370"/>
        <end position="1547"/>
    </location>
</feature>
<keyword evidence="10" id="KW-1185">Reference proteome</keyword>
<dbReference type="InterPro" id="IPR001846">
    <property type="entry name" value="VWF_type-D"/>
</dbReference>
<evidence type="ECO:0000256" key="2">
    <source>
        <dbReference type="ARBA" id="ARBA00022761"/>
    </source>
</evidence>
<keyword evidence="4" id="KW-0325">Glycoprotein</keyword>
<feature type="domain" description="Vitellogenin" evidence="7">
    <location>
        <begin position="54"/>
        <end position="710"/>
    </location>
</feature>
<keyword evidence="2" id="KW-0758">Storage protein</keyword>
<dbReference type="InterPro" id="IPR015816">
    <property type="entry name" value="Vitellinogen_b-sht_N"/>
</dbReference>
<proteinExistence type="predicted"/>
<dbReference type="PANTHER" id="PTHR23345:SF15">
    <property type="entry name" value="VITELLOGENIN 1-RELATED"/>
    <property type="match status" value="1"/>
</dbReference>
<dbReference type="Pfam" id="PF09172">
    <property type="entry name" value="Vit_open_b-sht"/>
    <property type="match status" value="1"/>
</dbReference>
<keyword evidence="1" id="KW-0732">Signal</keyword>
<feature type="non-terminal residue" evidence="9">
    <location>
        <position position="1581"/>
    </location>
</feature>
<dbReference type="Pfam" id="PF00094">
    <property type="entry name" value="VWD"/>
    <property type="match status" value="1"/>
</dbReference>
<evidence type="ECO:0000256" key="6">
    <source>
        <dbReference type="SAM" id="Phobius"/>
    </source>
</evidence>
<dbReference type="PROSITE" id="PS51233">
    <property type="entry name" value="VWFD"/>
    <property type="match status" value="1"/>
</dbReference>
<dbReference type="SUPFAM" id="SSF56968">
    <property type="entry name" value="Lipovitellin-phosvitin complex, beta-sheet shell regions"/>
    <property type="match status" value="2"/>
</dbReference>
<dbReference type="SMART" id="SM01169">
    <property type="entry name" value="DUF1943"/>
    <property type="match status" value="1"/>
</dbReference>
<comment type="caution">
    <text evidence="5">Lacks conserved residue(s) required for the propagation of feature annotation.</text>
</comment>
<sequence length="1581" mass="176322">KRHKGHFGCYINYDVGGFLELVRHRWRTGNMGLYLCVLIAVALAVPSVRCEGLFDEGLEYVYSFNGYTSTGVKDPAVFGSAFGIQGTLTVQRQGPYATAKLDNIQFALGNGHEDLLRKVKYLKKADATADLEKPFRVKYEQGKIVAFETDPSDTFWSVSLKKGIASPLQMDVSVGANELGKNENAYTRTTENTVAGNCKTTYSFGATDALGKGFNLIKQRTSEDCADYPKMIVSNFGETTCNKAPKDNVLGTTHIYYVLEKNSKSQFKASFINTFGYTIHHLFQPKGVPMYNFANSSYSLRKNPSQISNPIDVSGVSAAGDLKFAFRAMPPHPQDDVDLTESDLNIFHPEEPKPPKSLQSKVIDNIGKLEKAMSASAVDEKVLQDQTLFDTMQLVAGFDTKTFKSSWEKVKGDKEKRKLYLDFAAQSGANAGAMFLKDVIVKGDLDDQETRRVLAEFPYHIRAPTEKLLGEFDGWLRKSPFSSEKNERAFLFSFAHLAQKTCHTGKCREETVSRIGKLLYDKFNKAKTYEEQVTAMYAMKNFGHGATLERLIAQTKPNVDRSIRLHALSAIMPLANTNRDRLMSVVIPIYLNAMEPTEIRLAAVGVIMNSKPTFLDLQQIVAGVVWDRNPQVVNYVVSTFRSFAQAKNPCIAPFANKINLLLRRISHLKTKINYSSNRYYDYSNDDYGFGGGIQIATIYGDESRVPLLTVFRVGYRVGEYNYVPLEIMLRLEGIEDTFVKVFRKLDPKAFKLADLEAVLKQLNVVPRVQNPFKIELAIRYNQQTVFYRHLDSEKLKAAAGGPGMNYGAMAKEVITLIRNQAQGILLGSGQFSWRPNDLGVPIAVGVANPKHLITKDSFSRAEGRLPQYNIEMNSDLRLYSMHYMFAYNPLGMSQGAIKYRSSRVHLPMNAVIGVNPADQALTFALKTHAPERGISVHMSSGTIVMVYGKDSKKGLDYMTQSCKQCKVVDLVTAGPKYLRGEVIRDSENERLGLESHFEIYRCEQYSSKAAAGRFLYQTLNPNQINNGGSIFGFAAMAFMHMRNFLNYYPAPGACNLKLLIHQAKTNPTTELQFSVGRDMAVPKKFGVNYNYYKGALKLKGDVERQYNFKVQIERAFGNVKSKVSLFVERQPAPSVGITRRAVCFDVKTAWSQPPNDAFEFPSATEPSVAREVSFKWGETQKSGDCPDPRLPTTSTFKITGNATITDYQREAATKKDRYPFDQCIADKTADGRTGVVTPLTKACYDAVNEYATPSSIVWNAEYRQISNRGKKFLVRLETLFRTVFMAYWDMHVPATRPTHDTTGPNAQNSGNIELRAVFNDEEKNVEVHLHTDTVHNHFYDVGRLYKYKSLIRNTRLPAWESILYSWGFIGICDVAPKKTISFDLVNVEHNLPKCWTLASADCSPQPRYALFVKDSGDQLPLAAQFYVGGHVVELAPKGGNLGFSINGKDLDVKMGEKLQFPDADSPLIVVTRMPGRLYVRAVVQRTTVRYTGDDVNIMLPASYKSATCGLCGDFNGQPDREFKAPSGCTLASGQDVANAFVLKDGCKAKVPAANCMDKGSGGKGKGASSIVDFVDLYSSRQ</sequence>
<dbReference type="GO" id="GO:0005319">
    <property type="term" value="F:lipid transporter activity"/>
    <property type="evidence" value="ECO:0007669"/>
    <property type="project" value="InterPro"/>
</dbReference>
<dbReference type="PROSITE" id="PS51211">
    <property type="entry name" value="VITELLOGENIN"/>
    <property type="match status" value="1"/>
</dbReference>
<dbReference type="SMART" id="SM00216">
    <property type="entry name" value="VWD"/>
    <property type="match status" value="1"/>
</dbReference>
<comment type="caution">
    <text evidence="9">The sequence shown here is derived from an EMBL/GenBank/DDBJ whole genome shotgun (WGS) entry which is preliminary data.</text>
</comment>
<dbReference type="Proteomes" id="UP001187531">
    <property type="component" value="Unassembled WGS sequence"/>
</dbReference>
<dbReference type="InterPro" id="IPR050733">
    <property type="entry name" value="Vitellogenin/Apolipophorin"/>
</dbReference>
<name>A0AA88LBD8_ARTSF</name>
<dbReference type="PANTHER" id="PTHR23345">
    <property type="entry name" value="VITELLOGENIN-RELATED"/>
    <property type="match status" value="1"/>
</dbReference>
<protein>
    <recommendedName>
        <fullName evidence="11">Vitellogenin</fullName>
    </recommendedName>
</protein>
<dbReference type="Pfam" id="PF01347">
    <property type="entry name" value="Vitellogenin_N"/>
    <property type="match status" value="1"/>
</dbReference>